<accession>A0AAN7YFK0</accession>
<dbReference type="AlphaFoldDB" id="A0AAN7YFK0"/>
<dbReference type="Gene3D" id="3.40.50.720">
    <property type="entry name" value="NAD(P)-binding Rossmann-like Domain"/>
    <property type="match status" value="1"/>
</dbReference>
<comment type="caution">
    <text evidence="2">The sequence shown here is derived from an EMBL/GenBank/DDBJ whole genome shotgun (WGS) entry which is preliminary data.</text>
</comment>
<proteinExistence type="inferred from homology"/>
<evidence type="ECO:0000313" key="2">
    <source>
        <dbReference type="EMBL" id="KAK5111336.1"/>
    </source>
</evidence>
<dbReference type="PANTHER" id="PTHR43355:SF2">
    <property type="entry name" value="FLAVIN REDUCTASE (NADPH)"/>
    <property type="match status" value="1"/>
</dbReference>
<dbReference type="InterPro" id="IPR036291">
    <property type="entry name" value="NAD(P)-bd_dom_sf"/>
</dbReference>
<organism evidence="2 3">
    <name type="scientific">Meristemomyces frigidus</name>
    <dbReference type="NCBI Taxonomy" id="1508187"/>
    <lineage>
        <taxon>Eukaryota</taxon>
        <taxon>Fungi</taxon>
        <taxon>Dikarya</taxon>
        <taxon>Ascomycota</taxon>
        <taxon>Pezizomycotina</taxon>
        <taxon>Dothideomycetes</taxon>
        <taxon>Dothideomycetidae</taxon>
        <taxon>Mycosphaerellales</taxon>
        <taxon>Teratosphaeriaceae</taxon>
        <taxon>Meristemomyces</taxon>
    </lineage>
</organism>
<gene>
    <name evidence="2" type="ORF">LTR62_005176</name>
</gene>
<name>A0AAN7YFK0_9PEZI</name>
<dbReference type="EMBL" id="JAVRRL010000040">
    <property type="protein sequence ID" value="KAK5111336.1"/>
    <property type="molecule type" value="Genomic_DNA"/>
</dbReference>
<evidence type="ECO:0000313" key="3">
    <source>
        <dbReference type="Proteomes" id="UP001310890"/>
    </source>
</evidence>
<dbReference type="GO" id="GO:0016646">
    <property type="term" value="F:oxidoreductase activity, acting on the CH-NH group of donors, NAD or NADP as acceptor"/>
    <property type="evidence" value="ECO:0007669"/>
    <property type="project" value="TreeGrafter"/>
</dbReference>
<evidence type="ECO:0000256" key="1">
    <source>
        <dbReference type="ARBA" id="ARBA00038376"/>
    </source>
</evidence>
<evidence type="ECO:0008006" key="4">
    <source>
        <dbReference type="Google" id="ProtNLM"/>
    </source>
</evidence>
<dbReference type="PANTHER" id="PTHR43355">
    <property type="entry name" value="FLAVIN REDUCTASE (NADPH)"/>
    <property type="match status" value="1"/>
</dbReference>
<protein>
    <recommendedName>
        <fullName evidence="4">NAD(P)-binding domain-containing protein</fullName>
    </recommendedName>
</protein>
<dbReference type="SUPFAM" id="SSF51735">
    <property type="entry name" value="NAD(P)-binding Rossmann-fold domains"/>
    <property type="match status" value="1"/>
</dbReference>
<reference evidence="2" key="1">
    <citation type="submission" date="2023-08" db="EMBL/GenBank/DDBJ databases">
        <title>Black Yeasts Isolated from many extreme environments.</title>
        <authorList>
            <person name="Coleine C."/>
            <person name="Stajich J.E."/>
            <person name="Selbmann L."/>
        </authorList>
    </citation>
    <scope>NUCLEOTIDE SEQUENCE</scope>
    <source>
        <strain evidence="2">CCFEE 5401</strain>
    </source>
</reference>
<sequence length="260" mass="28402">MPTYALLGATGGTGSAILRYYLESPPLGLHLKILVRDKAKLQKAFPDLAETAPFHIEIFKGTHEDDAILQQCLKDATVIHMCIATNISVPTTSICLDTTTALISVLESLSQRQGTSYTKPTILQLRSINLNPKATTGAVIERFVQYCLYYVYDDLAKGCTLLEQRGKADLHLFDFIFVDPPGLHDAEGSTRTGHMLSTTEKVEGDNLMYADLGAAFCEIAERKGEFLGQAVLVSATGKVELRMMNLLGFVGTGLKARLWG</sequence>
<comment type="similarity">
    <text evidence="1">Belongs to the avfA family.</text>
</comment>
<dbReference type="InterPro" id="IPR051606">
    <property type="entry name" value="Polyketide_Oxido-like"/>
</dbReference>
<dbReference type="Proteomes" id="UP001310890">
    <property type="component" value="Unassembled WGS sequence"/>
</dbReference>